<reference evidence="2 4" key="1">
    <citation type="journal article" date="2014" name="Genome Announc.">
        <title>Complete Genome Sequence of a Virulent Strain, Streptococcus iniae ISET0901, Isolated from Diseased Tilapia.</title>
        <authorList>
            <person name="Pridgeon J.W."/>
            <person name="Zhang D."/>
            <person name="Zhang L."/>
        </authorList>
    </citation>
    <scope>NUCLEOTIDE SEQUENCE [LARGE SCALE GENOMIC DNA]</scope>
    <source>
        <strain evidence="2 4">ISET0901</strain>
    </source>
</reference>
<dbReference type="RefSeq" id="WP_003099283.1">
    <property type="nucleotide sequence ID" value="NZ_CP010783.1"/>
</dbReference>
<dbReference type="Pfam" id="PF01966">
    <property type="entry name" value="HD"/>
    <property type="match status" value="1"/>
</dbReference>
<dbReference type="InterPro" id="IPR006674">
    <property type="entry name" value="HD_domain"/>
</dbReference>
<dbReference type="CDD" id="cd00077">
    <property type="entry name" value="HDc"/>
    <property type="match status" value="1"/>
</dbReference>
<dbReference type="SMR" id="A0A1J0MYQ6"/>
<evidence type="ECO:0000313" key="2">
    <source>
        <dbReference type="EMBL" id="AHY15619.1"/>
    </source>
</evidence>
<dbReference type="KEGG" id="sio:DW64_03905"/>
<dbReference type="OrthoDB" id="9797344at2"/>
<dbReference type="PROSITE" id="PS51831">
    <property type="entry name" value="HD"/>
    <property type="match status" value="1"/>
</dbReference>
<keyword evidence="4" id="KW-1185">Reference proteome</keyword>
<evidence type="ECO:0000313" key="4">
    <source>
        <dbReference type="Proteomes" id="UP000025245"/>
    </source>
</evidence>
<dbReference type="InterPro" id="IPR003607">
    <property type="entry name" value="HD/PDEase_dom"/>
</dbReference>
<evidence type="ECO:0000313" key="3">
    <source>
        <dbReference type="EMBL" id="RLU57415.1"/>
    </source>
</evidence>
<protein>
    <submittedName>
        <fullName evidence="3">HD domain-containing protein</fullName>
    </submittedName>
    <submittedName>
        <fullName evidence="2">Phosphohydrolase</fullName>
    </submittedName>
</protein>
<dbReference type="EMBL" id="QLQD01000041">
    <property type="protein sequence ID" value="RLU57415.1"/>
    <property type="molecule type" value="Genomic_DNA"/>
</dbReference>
<dbReference type="SUPFAM" id="SSF109604">
    <property type="entry name" value="HD-domain/PDEase-like"/>
    <property type="match status" value="1"/>
</dbReference>
<dbReference type="Proteomes" id="UP000025245">
    <property type="component" value="Chromosome"/>
</dbReference>
<evidence type="ECO:0000313" key="5">
    <source>
        <dbReference type="Proteomes" id="UP000269148"/>
    </source>
</evidence>
<dbReference type="KEGG" id="siz:SI82_04135"/>
<sequence length="218" mass="25007">MLSPKEKDILAAAEKWVSQKLADDASGHDWWHIVRVRNTAVTIAQKENANLFICQLAALLHDMTDEKLHQDRVKAEKDLKNWLEQQSLAASQKQQIRDIIESISFKAGHGKPAESIEAKVVQDADRLDAIGAIGIARCMAYSGHKGRLIHDPNRKARQNLSVDDYRNGKDTAIMHFYEKLLQLKDLMNTEYGYFLAQQRHAFLESYLEEFYAEWDGLR</sequence>
<dbReference type="SMART" id="SM00471">
    <property type="entry name" value="HDc"/>
    <property type="match status" value="1"/>
</dbReference>
<dbReference type="eggNOG" id="COG1418">
    <property type="taxonomic scope" value="Bacteria"/>
</dbReference>
<dbReference type="EMBL" id="CP007586">
    <property type="protein sequence ID" value="AHY15619.1"/>
    <property type="molecule type" value="Genomic_DNA"/>
</dbReference>
<evidence type="ECO:0000259" key="1">
    <source>
        <dbReference type="PROSITE" id="PS51831"/>
    </source>
</evidence>
<dbReference type="PANTHER" id="PTHR33594:SF1">
    <property type="entry name" value="HD_PDEASE DOMAIN-CONTAINING PROTEIN"/>
    <property type="match status" value="1"/>
</dbReference>
<dbReference type="Proteomes" id="UP000269148">
    <property type="component" value="Unassembled WGS sequence"/>
</dbReference>
<dbReference type="Gene3D" id="1.20.58.1910">
    <property type="match status" value="1"/>
</dbReference>
<dbReference type="Gene3D" id="1.10.472.50">
    <property type="entry name" value="HD-domain/PDEase-like"/>
    <property type="match status" value="1"/>
</dbReference>
<feature type="domain" description="HD" evidence="1">
    <location>
        <begin position="29"/>
        <end position="130"/>
    </location>
</feature>
<dbReference type="AlphaFoldDB" id="A0A1J0MYQ6"/>
<organism evidence="3 5">
    <name type="scientific">Streptococcus iniae</name>
    <name type="common">Streptococcus shiloi</name>
    <dbReference type="NCBI Taxonomy" id="1346"/>
    <lineage>
        <taxon>Bacteria</taxon>
        <taxon>Bacillati</taxon>
        <taxon>Bacillota</taxon>
        <taxon>Bacilli</taxon>
        <taxon>Lactobacillales</taxon>
        <taxon>Streptococcaceae</taxon>
        <taxon>Streptococcus</taxon>
    </lineage>
</organism>
<reference evidence="3 5" key="2">
    <citation type="submission" date="2018-06" db="EMBL/GenBank/DDBJ databases">
        <title>Mutators as drivers of adaptation in pathogenic bacteria and a risk factor for host jumps and vaccine escape.</title>
        <authorList>
            <person name="Barnes A.C."/>
            <person name="Silayeva O."/>
        </authorList>
    </citation>
    <scope>NUCLEOTIDE SEQUENCE [LARGE SCALE GENOMIC DNA]</scope>
    <source>
        <strain evidence="3 5">QMA0445</strain>
    </source>
</reference>
<name>A0A1J0MYQ6_STRIN</name>
<dbReference type="GeneID" id="35764790"/>
<dbReference type="PANTHER" id="PTHR33594">
    <property type="entry name" value="SUPERFAMILY HYDROLASE, PUTATIVE (AFU_ORTHOLOGUE AFUA_1G03035)-RELATED"/>
    <property type="match status" value="1"/>
</dbReference>
<dbReference type="STRING" id="1346.BMF34_04010"/>
<accession>A0A1J0MYQ6</accession>
<dbReference type="KEGG" id="siq:DQ08_03915"/>
<proteinExistence type="predicted"/>
<gene>
    <name evidence="3" type="ORF">DIY07_04315</name>
    <name evidence="2" type="ORF">DQ08_03915</name>
</gene>